<feature type="transmembrane region" description="Helical" evidence="7">
    <location>
        <begin position="211"/>
        <end position="231"/>
    </location>
</feature>
<feature type="domain" description="Major facilitator superfamily (MFS) profile" evidence="8">
    <location>
        <begin position="57"/>
        <end position="502"/>
    </location>
</feature>
<accession>A0ABS9SYV7</accession>
<feature type="transmembrane region" description="Helical" evidence="7">
    <location>
        <begin position="243"/>
        <end position="263"/>
    </location>
</feature>
<evidence type="ECO:0000256" key="6">
    <source>
        <dbReference type="SAM" id="MobiDB-lite"/>
    </source>
</evidence>
<dbReference type="Pfam" id="PF07690">
    <property type="entry name" value="MFS_1"/>
    <property type="match status" value="1"/>
</dbReference>
<keyword evidence="10" id="KW-1185">Reference proteome</keyword>
<evidence type="ECO:0000256" key="5">
    <source>
        <dbReference type="ARBA" id="ARBA00023251"/>
    </source>
</evidence>
<evidence type="ECO:0000313" key="10">
    <source>
        <dbReference type="Proteomes" id="UP001166784"/>
    </source>
</evidence>
<feature type="compositionally biased region" description="Gly residues" evidence="6">
    <location>
        <begin position="28"/>
        <end position="39"/>
    </location>
</feature>
<dbReference type="Gene3D" id="1.20.1720.10">
    <property type="entry name" value="Multidrug resistance protein D"/>
    <property type="match status" value="1"/>
</dbReference>
<keyword evidence="2 7" id="KW-0812">Transmembrane</keyword>
<reference evidence="9" key="2">
    <citation type="journal article" date="2023" name="Int. J. Syst. Evol. Microbiol.">
        <title>Streptomyces marispadix sp. nov., isolated from marine beach sediment of the Northern Coast of Portugal.</title>
        <authorList>
            <person name="dos Santos J.D.N."/>
            <person name="Vitorino I.R."/>
            <person name="Kallscheuer N."/>
            <person name="Srivastava A."/>
            <person name="Krautwurst S."/>
            <person name="Marz M."/>
            <person name="Jogler C."/>
            <person name="Lobo Da Cunha A."/>
            <person name="Catita J."/>
            <person name="Goncalves H."/>
            <person name="Gonzalez I."/>
            <person name="Reyes F."/>
            <person name="Lage O.M."/>
        </authorList>
    </citation>
    <scope>NUCLEOTIDE SEQUENCE</scope>
    <source>
        <strain evidence="9">M600PL45_2</strain>
    </source>
</reference>
<evidence type="ECO:0000313" key="9">
    <source>
        <dbReference type="EMBL" id="MCH6161464.1"/>
    </source>
</evidence>
<feature type="transmembrane region" description="Helical" evidence="7">
    <location>
        <begin position="269"/>
        <end position="289"/>
    </location>
</feature>
<dbReference type="InterPro" id="IPR020846">
    <property type="entry name" value="MFS_dom"/>
</dbReference>
<feature type="transmembrane region" description="Helical" evidence="7">
    <location>
        <begin position="475"/>
        <end position="498"/>
    </location>
</feature>
<dbReference type="Gene3D" id="1.20.1250.20">
    <property type="entry name" value="MFS general substrate transporter like domains"/>
    <property type="match status" value="1"/>
</dbReference>
<dbReference type="InterPro" id="IPR036259">
    <property type="entry name" value="MFS_trans_sf"/>
</dbReference>
<sequence>MDASRFRKTTGSTDGRTADEKPDRTGEGESGTGGGRPEGVGGAAGDIALSSATGRWVLFTTVLGSSMVLLDGTAVNVALPRIGADLDASLAGLQWAVNAYLLTLAGLILLGGSLGDRYGRRRIFVVGVLWFAVSSAMCGLAPSAELLVGARGLQGVGGALLTPGSLAIIQAVFRPQDRAGAVGTWAGLGGVAGAVGPLLGGWLAGGPGWRWVFLINLPLAALTVAVALRHVPENRDESASGRFDVPGAVLAALSLCSLTYALTAASTQPLAALVTGGAAVLLGAAFIVAERRSPHPMVPLGLFRVRMFSYTNVVTILIYGALAAVSFFLVLQLQTTAGFSPLVAGLALLPLTLLMLAFSSRAARLGKRIGPHVPLTAGPVVATAGVLLMLRIGPDASYFADVLPAGVGLGAGMTLLVAPLTATVLDSVDVGRAGTASGINNAAARTGGLVSVAAIPSVVGLSGDEYRSPADVDAAFHGATLTCAGLLGCAAVVAWLFVRPKPPRQETVDAVCRTCSLSAPPQAAERERLTGGRSGPGGTDAAHLPDRE</sequence>
<feature type="transmembrane region" description="Helical" evidence="7">
    <location>
        <begin position="91"/>
        <end position="111"/>
    </location>
</feature>
<comment type="caution">
    <text evidence="9">The sequence shown here is derived from an EMBL/GenBank/DDBJ whole genome shotgun (WGS) entry which is preliminary data.</text>
</comment>
<evidence type="ECO:0000256" key="1">
    <source>
        <dbReference type="ARBA" id="ARBA00004651"/>
    </source>
</evidence>
<keyword evidence="4 7" id="KW-0472">Membrane</keyword>
<dbReference type="Proteomes" id="UP001166784">
    <property type="component" value="Unassembled WGS sequence"/>
</dbReference>
<feature type="transmembrane region" description="Helical" evidence="7">
    <location>
        <begin position="369"/>
        <end position="390"/>
    </location>
</feature>
<evidence type="ECO:0000256" key="7">
    <source>
        <dbReference type="SAM" id="Phobius"/>
    </source>
</evidence>
<feature type="transmembrane region" description="Helical" evidence="7">
    <location>
        <begin position="56"/>
        <end position="79"/>
    </location>
</feature>
<feature type="transmembrane region" description="Helical" evidence="7">
    <location>
        <begin position="310"/>
        <end position="331"/>
    </location>
</feature>
<feature type="transmembrane region" description="Helical" evidence="7">
    <location>
        <begin position="185"/>
        <end position="205"/>
    </location>
</feature>
<feature type="transmembrane region" description="Helical" evidence="7">
    <location>
        <begin position="123"/>
        <end position="144"/>
    </location>
</feature>
<dbReference type="RefSeq" id="WP_241059919.1">
    <property type="nucleotide sequence ID" value="NZ_JAKWJU010000002.1"/>
</dbReference>
<evidence type="ECO:0000259" key="8">
    <source>
        <dbReference type="PROSITE" id="PS50850"/>
    </source>
</evidence>
<keyword evidence="5" id="KW-0046">Antibiotic resistance</keyword>
<feature type="region of interest" description="Disordered" evidence="6">
    <location>
        <begin position="1"/>
        <end position="39"/>
    </location>
</feature>
<feature type="transmembrane region" description="Helical" evidence="7">
    <location>
        <begin position="156"/>
        <end position="173"/>
    </location>
</feature>
<comment type="subcellular location">
    <subcellularLocation>
        <location evidence="1">Cell membrane</location>
        <topology evidence="1">Multi-pass membrane protein</topology>
    </subcellularLocation>
</comment>
<keyword evidence="3 7" id="KW-1133">Transmembrane helix</keyword>
<evidence type="ECO:0000256" key="2">
    <source>
        <dbReference type="ARBA" id="ARBA00022692"/>
    </source>
</evidence>
<dbReference type="EMBL" id="JAKWJU010000002">
    <property type="protein sequence ID" value="MCH6161464.1"/>
    <property type="molecule type" value="Genomic_DNA"/>
</dbReference>
<organism evidence="9 10">
    <name type="scientific">Streptomyces marispadix</name>
    <dbReference type="NCBI Taxonomy" id="2922868"/>
    <lineage>
        <taxon>Bacteria</taxon>
        <taxon>Bacillati</taxon>
        <taxon>Actinomycetota</taxon>
        <taxon>Actinomycetes</taxon>
        <taxon>Kitasatosporales</taxon>
        <taxon>Streptomycetaceae</taxon>
        <taxon>Streptomyces</taxon>
    </lineage>
</organism>
<dbReference type="PROSITE" id="PS50850">
    <property type="entry name" value="MFS"/>
    <property type="match status" value="1"/>
</dbReference>
<feature type="region of interest" description="Disordered" evidence="6">
    <location>
        <begin position="521"/>
        <end position="548"/>
    </location>
</feature>
<dbReference type="PANTHER" id="PTHR42718:SF42">
    <property type="entry name" value="EXPORT PROTEIN"/>
    <property type="match status" value="1"/>
</dbReference>
<proteinExistence type="predicted"/>
<protein>
    <submittedName>
        <fullName evidence="9">MFS transporter</fullName>
    </submittedName>
</protein>
<dbReference type="CDD" id="cd17321">
    <property type="entry name" value="MFS_MMR_MDR_like"/>
    <property type="match status" value="1"/>
</dbReference>
<feature type="transmembrane region" description="Helical" evidence="7">
    <location>
        <begin position="446"/>
        <end position="463"/>
    </location>
</feature>
<feature type="transmembrane region" description="Helical" evidence="7">
    <location>
        <begin position="337"/>
        <end position="357"/>
    </location>
</feature>
<feature type="transmembrane region" description="Helical" evidence="7">
    <location>
        <begin position="402"/>
        <end position="425"/>
    </location>
</feature>
<dbReference type="PANTHER" id="PTHR42718">
    <property type="entry name" value="MAJOR FACILITATOR SUPERFAMILY MULTIDRUG TRANSPORTER MFSC"/>
    <property type="match status" value="1"/>
</dbReference>
<feature type="compositionally biased region" description="Basic and acidic residues" evidence="6">
    <location>
        <begin position="16"/>
        <end position="27"/>
    </location>
</feature>
<dbReference type="SUPFAM" id="SSF103473">
    <property type="entry name" value="MFS general substrate transporter"/>
    <property type="match status" value="1"/>
</dbReference>
<dbReference type="InterPro" id="IPR011701">
    <property type="entry name" value="MFS"/>
</dbReference>
<evidence type="ECO:0000256" key="3">
    <source>
        <dbReference type="ARBA" id="ARBA00022989"/>
    </source>
</evidence>
<name>A0ABS9SYV7_9ACTN</name>
<gene>
    <name evidence="9" type="ORF">MMA15_13970</name>
</gene>
<reference evidence="9" key="1">
    <citation type="submission" date="2022-03" db="EMBL/GenBank/DDBJ databases">
        <authorList>
            <person name="Santos J.D.N."/>
            <person name="Kallscheuer N."/>
            <person name="Jogler C."/>
            <person name="Lage O.M."/>
        </authorList>
    </citation>
    <scope>NUCLEOTIDE SEQUENCE</scope>
    <source>
        <strain evidence="9">M600PL45_2</strain>
    </source>
</reference>
<evidence type="ECO:0000256" key="4">
    <source>
        <dbReference type="ARBA" id="ARBA00023136"/>
    </source>
</evidence>